<sequence length="44" mass="5132">MSRFAPTTSFALREDNKVRELNSQLTIIISWIEDKLERIVSPLL</sequence>
<name>A0A5C2H708_9CAUD</name>
<proteinExistence type="predicted"/>
<gene>
    <name evidence="1" type="ORF">Smphiort11_003</name>
</gene>
<organism evidence="1 2">
    <name type="scientific">Sinorhizobium phage ort11</name>
    <dbReference type="NCBI Taxonomy" id="2599764"/>
    <lineage>
        <taxon>Viruses</taxon>
        <taxon>Duplodnaviria</taxon>
        <taxon>Heunggongvirae</taxon>
        <taxon>Uroviricota</taxon>
        <taxon>Caudoviricetes</taxon>
        <taxon>Schitoviridae</taxon>
        <taxon>Huelvavirus</taxon>
        <taxon>Huelvavirus ort11</taxon>
    </lineage>
</organism>
<dbReference type="Proteomes" id="UP000322838">
    <property type="component" value="Segment"/>
</dbReference>
<reference evidence="2" key="1">
    <citation type="submission" date="2019-07" db="EMBL/GenBank/DDBJ databases">
        <authorList>
            <person name="Cubo M.T."/>
            <person name="Espuny M.D.R."/>
            <person name="Balsanelli E."/>
        </authorList>
    </citation>
    <scope>NUCLEOTIDE SEQUENCE [LARGE SCALE GENOMIC DNA]</scope>
</reference>
<keyword evidence="2" id="KW-1185">Reference proteome</keyword>
<protein>
    <submittedName>
        <fullName evidence="1">Uncharacterized protein</fullName>
    </submittedName>
</protein>
<dbReference type="EMBL" id="MN228696">
    <property type="protein sequence ID" value="QEP29801.1"/>
    <property type="molecule type" value="Genomic_DNA"/>
</dbReference>
<evidence type="ECO:0000313" key="1">
    <source>
        <dbReference type="EMBL" id="QEP29801.1"/>
    </source>
</evidence>
<accession>A0A5C2H708</accession>
<evidence type="ECO:0000313" key="2">
    <source>
        <dbReference type="Proteomes" id="UP000322838"/>
    </source>
</evidence>